<dbReference type="Gene3D" id="3.30.2010.10">
    <property type="entry name" value="Metalloproteases ('zincins'), catalytic domain"/>
    <property type="match status" value="1"/>
</dbReference>
<evidence type="ECO:0000313" key="3">
    <source>
        <dbReference type="Proteomes" id="UP000580856"/>
    </source>
</evidence>
<dbReference type="EMBL" id="JAATJA010000004">
    <property type="protein sequence ID" value="NJB69333.1"/>
    <property type="molecule type" value="Genomic_DNA"/>
</dbReference>
<evidence type="ECO:0000259" key="1">
    <source>
        <dbReference type="Pfam" id="PF01863"/>
    </source>
</evidence>
<organism evidence="2 3">
    <name type="scientific">Desulfobaculum xiamenense</name>
    <dbReference type="NCBI Taxonomy" id="995050"/>
    <lineage>
        <taxon>Bacteria</taxon>
        <taxon>Pseudomonadati</taxon>
        <taxon>Thermodesulfobacteriota</taxon>
        <taxon>Desulfovibrionia</taxon>
        <taxon>Desulfovibrionales</taxon>
        <taxon>Desulfovibrionaceae</taxon>
        <taxon>Desulfobaculum</taxon>
    </lineage>
</organism>
<dbReference type="RefSeq" id="WP_167942410.1">
    <property type="nucleotide sequence ID" value="NZ_JAATJA010000004.1"/>
</dbReference>
<reference evidence="2 3" key="1">
    <citation type="submission" date="2020-03" db="EMBL/GenBank/DDBJ databases">
        <title>Genomic Encyclopedia of Type Strains, Phase IV (KMG-IV): sequencing the most valuable type-strain genomes for metagenomic binning, comparative biology and taxonomic classification.</title>
        <authorList>
            <person name="Goeker M."/>
        </authorList>
    </citation>
    <scope>NUCLEOTIDE SEQUENCE [LARGE SCALE GENOMIC DNA]</scope>
    <source>
        <strain evidence="2 3">DSM 24233</strain>
    </source>
</reference>
<accession>A0A846QSJ2</accession>
<dbReference type="PANTHER" id="PTHR30399">
    <property type="entry name" value="UNCHARACTERIZED PROTEIN YGJP"/>
    <property type="match status" value="1"/>
</dbReference>
<keyword evidence="3" id="KW-1185">Reference proteome</keyword>
<evidence type="ECO:0000313" key="2">
    <source>
        <dbReference type="EMBL" id="NJB69333.1"/>
    </source>
</evidence>
<proteinExistence type="predicted"/>
<dbReference type="AlphaFoldDB" id="A0A846QSJ2"/>
<name>A0A846QSJ2_9BACT</name>
<feature type="domain" description="YgjP-like metallopeptidase" evidence="1">
    <location>
        <begin position="23"/>
        <end position="230"/>
    </location>
</feature>
<dbReference type="CDD" id="cd07344">
    <property type="entry name" value="M48_yhfN_like"/>
    <property type="match status" value="1"/>
</dbReference>
<protein>
    <recommendedName>
        <fullName evidence="1">YgjP-like metallopeptidase domain-containing protein</fullName>
    </recommendedName>
</protein>
<dbReference type="PANTHER" id="PTHR30399:SF1">
    <property type="entry name" value="UTP PYROPHOSPHATASE"/>
    <property type="match status" value="1"/>
</dbReference>
<dbReference type="Pfam" id="PF01863">
    <property type="entry name" value="YgjP-like"/>
    <property type="match status" value="1"/>
</dbReference>
<gene>
    <name evidence="2" type="ORF">GGQ74_003030</name>
</gene>
<dbReference type="InterPro" id="IPR053136">
    <property type="entry name" value="UTP_pyrophosphatase-like"/>
</dbReference>
<dbReference type="Proteomes" id="UP000580856">
    <property type="component" value="Unassembled WGS sequence"/>
</dbReference>
<dbReference type="InterPro" id="IPR002725">
    <property type="entry name" value="YgjP-like_metallopeptidase"/>
</dbReference>
<comment type="caution">
    <text evidence="2">The sequence shown here is derived from an EMBL/GenBank/DDBJ whole genome shotgun (WGS) entry which is preliminary data.</text>
</comment>
<sequence length="241" mass="27310">MSDASPAGGWPPAHSVRESRRARRVTLRVTARRGLEIVVPEGFDHSRIPAIIEGRAEWIERVFRSLERRGIVPGEAPMIPQSLDLAACGERWSLETLARPGTSARLTQAGPRRLLLVNGSGEDGPRLVRAWLQDQARAVLVPWLRELSAELDLPFERAQVRGQKTRWGSCSGRGTISLNFNILFLSPELARYVLVHELCHIRHMDHSQNFWRLVARFEPRWAELDAELSRSGRRVPVWLGL</sequence>